<keyword evidence="3" id="KW-0614">Plasmid</keyword>
<name>A0A1D3KA73_PSEVE</name>
<feature type="transmembrane region" description="Helical" evidence="2">
    <location>
        <begin position="63"/>
        <end position="84"/>
    </location>
</feature>
<evidence type="ECO:0000256" key="2">
    <source>
        <dbReference type="SAM" id="Phobius"/>
    </source>
</evidence>
<organism evidence="3 4">
    <name type="scientific">Pseudomonas veronii 1YdBTEX2</name>
    <dbReference type="NCBI Taxonomy" id="1295141"/>
    <lineage>
        <taxon>Bacteria</taxon>
        <taxon>Pseudomonadati</taxon>
        <taxon>Pseudomonadota</taxon>
        <taxon>Gammaproteobacteria</taxon>
        <taxon>Pseudomonadales</taxon>
        <taxon>Pseudomonadaceae</taxon>
        <taxon>Pseudomonas</taxon>
    </lineage>
</organism>
<keyword evidence="2" id="KW-1133">Transmembrane helix</keyword>
<geneLocation type="plasmid" evidence="4">
    <name>pve_Plasmid</name>
</geneLocation>
<dbReference type="Proteomes" id="UP000245431">
    <property type="component" value="Plasmid PVE_plasmid"/>
</dbReference>
<protein>
    <submittedName>
        <fullName evidence="3">Conserved hypothetical membrane protein</fullName>
    </submittedName>
</protein>
<feature type="transmembrane region" description="Helical" evidence="2">
    <location>
        <begin position="30"/>
        <end position="51"/>
    </location>
</feature>
<evidence type="ECO:0000313" key="3">
    <source>
        <dbReference type="EMBL" id="SBW85273.1"/>
    </source>
</evidence>
<dbReference type="AlphaFoldDB" id="A0A1D3KA73"/>
<keyword evidence="2" id="KW-0472">Membrane</keyword>
<feature type="region of interest" description="Disordered" evidence="1">
    <location>
        <begin position="187"/>
        <end position="216"/>
    </location>
</feature>
<dbReference type="EMBL" id="LT599585">
    <property type="protein sequence ID" value="SBW85273.1"/>
    <property type="molecule type" value="Genomic_DNA"/>
</dbReference>
<gene>
    <name evidence="3" type="ORF">PVE_P0233</name>
</gene>
<accession>A0A1D3KA73</accession>
<evidence type="ECO:0000256" key="1">
    <source>
        <dbReference type="SAM" id="MobiDB-lite"/>
    </source>
</evidence>
<reference evidence="4" key="1">
    <citation type="submission" date="2016-07" db="EMBL/GenBank/DDBJ databases">
        <authorList>
            <person name="Florea S."/>
            <person name="Webb J.S."/>
            <person name="Jaromczyk J."/>
            <person name="Schardl C.L."/>
        </authorList>
    </citation>
    <scope>NUCLEOTIDE SEQUENCE [LARGE SCALE GENOMIC DNA]</scope>
    <source>
        <strain evidence="4">1YdBTEX2</strain>
        <plasmid evidence="4">Plasmid pve_Plasmid</plasmid>
    </source>
</reference>
<evidence type="ECO:0000313" key="4">
    <source>
        <dbReference type="Proteomes" id="UP000245431"/>
    </source>
</evidence>
<sequence length="285" mass="31250">MHVAYHYALCIDYPLLISRLGVGAYMHKPMVLAVVTGVLSAPFLASTSYGFSLFPEPPISGSLPALVSGMAIAITLFGGGYYWLQRIRRFSKTLEQRVHRQLMAMDKLALRIEEAERSLFKSNYLTHETRIDLRHALDAISTDTYRARGNLRRQQDLPDSVFRKLMSRSDELFDCIESSMAAALPVREEGSEPLLMPRRTNPLPRPKPQSRPQDALTSFGPIPLQAATIPMPAKVQPKGANADDASKLTLPDLGMTSILLGGGMLYAAEEQASELAGSASDGGMD</sequence>
<proteinExistence type="predicted"/>
<keyword evidence="2" id="KW-0812">Transmembrane</keyword>